<organism evidence="1 2">
    <name type="scientific">Microbacterium aoyamense</name>
    <dbReference type="NCBI Taxonomy" id="344166"/>
    <lineage>
        <taxon>Bacteria</taxon>
        <taxon>Bacillati</taxon>
        <taxon>Actinomycetota</taxon>
        <taxon>Actinomycetes</taxon>
        <taxon>Micrococcales</taxon>
        <taxon>Microbacteriaceae</taxon>
        <taxon>Microbacterium</taxon>
    </lineage>
</organism>
<name>A0ABN2PH69_9MICO</name>
<dbReference type="EMBL" id="BAAAOF010000002">
    <property type="protein sequence ID" value="GAA1920999.1"/>
    <property type="molecule type" value="Genomic_DNA"/>
</dbReference>
<reference evidence="1 2" key="1">
    <citation type="journal article" date="2019" name="Int. J. Syst. Evol. Microbiol.">
        <title>The Global Catalogue of Microorganisms (GCM) 10K type strain sequencing project: providing services to taxonomists for standard genome sequencing and annotation.</title>
        <authorList>
            <consortium name="The Broad Institute Genomics Platform"/>
            <consortium name="The Broad Institute Genome Sequencing Center for Infectious Disease"/>
            <person name="Wu L."/>
            <person name="Ma J."/>
        </authorList>
    </citation>
    <scope>NUCLEOTIDE SEQUENCE [LARGE SCALE GENOMIC DNA]</scope>
    <source>
        <strain evidence="1 2">JCM 14900</strain>
    </source>
</reference>
<comment type="caution">
    <text evidence="1">The sequence shown here is derived from an EMBL/GenBank/DDBJ whole genome shotgun (WGS) entry which is preliminary data.</text>
</comment>
<gene>
    <name evidence="1" type="ORF">GCM10009775_11860</name>
</gene>
<proteinExistence type="predicted"/>
<dbReference type="Proteomes" id="UP001501343">
    <property type="component" value="Unassembled WGS sequence"/>
</dbReference>
<accession>A0ABN2PH69</accession>
<protein>
    <recommendedName>
        <fullName evidence="3">Crp/Fnr family transcriptional regulator</fullName>
    </recommendedName>
</protein>
<keyword evidence="2" id="KW-1185">Reference proteome</keyword>
<evidence type="ECO:0008006" key="3">
    <source>
        <dbReference type="Google" id="ProtNLM"/>
    </source>
</evidence>
<dbReference type="Gene3D" id="2.60.120.10">
    <property type="entry name" value="Jelly Rolls"/>
    <property type="match status" value="1"/>
</dbReference>
<dbReference type="RefSeq" id="WP_248146346.1">
    <property type="nucleotide sequence ID" value="NZ_BAAAOF010000002.1"/>
</dbReference>
<sequence>MELRPPLRDRAVVGAALGLLRRVATQFASGPLPEWEEFARSATLRVHPAKSLIEMGDADVAFVVRGLVKLVEEETGRVAEFFATGTAIAPNTRPSWAPRSAPPMTLGRWIGERWSLRPMSVIALERTSLLHIDYRVVETLAARHTEWGQVHAAFLWTYIDGLYLSGERALEKDVAERYRQLMRRRGLRGRATQRDIASYLNVTESALSRIVRRSRPDSPRGT</sequence>
<dbReference type="InterPro" id="IPR014710">
    <property type="entry name" value="RmlC-like_jellyroll"/>
</dbReference>
<dbReference type="InterPro" id="IPR018490">
    <property type="entry name" value="cNMP-bd_dom_sf"/>
</dbReference>
<evidence type="ECO:0000313" key="1">
    <source>
        <dbReference type="EMBL" id="GAA1920999.1"/>
    </source>
</evidence>
<evidence type="ECO:0000313" key="2">
    <source>
        <dbReference type="Proteomes" id="UP001501343"/>
    </source>
</evidence>
<dbReference type="SUPFAM" id="SSF51206">
    <property type="entry name" value="cAMP-binding domain-like"/>
    <property type="match status" value="1"/>
</dbReference>